<dbReference type="PROSITE" id="PS51421">
    <property type="entry name" value="RAS"/>
    <property type="match status" value="1"/>
</dbReference>
<dbReference type="Pfam" id="PF00071">
    <property type="entry name" value="Ras"/>
    <property type="match status" value="1"/>
</dbReference>
<gene>
    <name evidence="2" type="ORF">GSPATT00021194001</name>
</gene>
<accession>A0DWZ5</accession>
<dbReference type="CDD" id="cd00154">
    <property type="entry name" value="Rab"/>
    <property type="match status" value="1"/>
</dbReference>
<dbReference type="InParanoid" id="A0DWZ5"/>
<dbReference type="KEGG" id="ptm:GSPATT00021194001"/>
<evidence type="ECO:0000256" key="1">
    <source>
        <dbReference type="ARBA" id="ARBA00022741"/>
    </source>
</evidence>
<dbReference type="SUPFAM" id="SSF52540">
    <property type="entry name" value="P-loop containing nucleoside triphosphate hydrolases"/>
    <property type="match status" value="1"/>
</dbReference>
<dbReference type="OrthoDB" id="63533at2759"/>
<sequence length="193" mass="22249">MCCEDNKTNIKEQQLQLKQEQKNIKIVVLGDSGVGKTSLIQRFCFDTLSEKEQTTLGVAYQSAQIVIKGSVLKLHIWDTAGSERYRSLAQLCYRDANAAILVYNITSRQSFEQVYYWEKELLERYNVSSLDLSIGLAGNKSDLNQERAVFKNEAQIYAKQQDFVFYETSSKTGEGIQMLFTEVIERYLRQKQQ</sequence>
<dbReference type="GO" id="GO:0003924">
    <property type="term" value="F:GTPase activity"/>
    <property type="evidence" value="ECO:0000318"/>
    <property type="project" value="GO_Central"/>
</dbReference>
<dbReference type="InterPro" id="IPR001806">
    <property type="entry name" value="Small_GTPase"/>
</dbReference>
<dbReference type="OMA" id="AQLCYRD"/>
<dbReference type="SMART" id="SM00173">
    <property type="entry name" value="RAS"/>
    <property type="match status" value="1"/>
</dbReference>
<dbReference type="GO" id="GO:0006886">
    <property type="term" value="P:intracellular protein transport"/>
    <property type="evidence" value="ECO:0000318"/>
    <property type="project" value="GO_Central"/>
</dbReference>
<organism evidence="2 3">
    <name type="scientific">Paramecium tetraurelia</name>
    <dbReference type="NCBI Taxonomy" id="5888"/>
    <lineage>
        <taxon>Eukaryota</taxon>
        <taxon>Sar</taxon>
        <taxon>Alveolata</taxon>
        <taxon>Ciliophora</taxon>
        <taxon>Intramacronucleata</taxon>
        <taxon>Oligohymenophorea</taxon>
        <taxon>Peniculida</taxon>
        <taxon>Parameciidae</taxon>
        <taxon>Paramecium</taxon>
    </lineage>
</organism>
<reference evidence="2 3" key="1">
    <citation type="journal article" date="2006" name="Nature">
        <title>Global trends of whole-genome duplications revealed by the ciliate Paramecium tetraurelia.</title>
        <authorList>
            <consortium name="Genoscope"/>
            <person name="Aury J.-M."/>
            <person name="Jaillon O."/>
            <person name="Duret L."/>
            <person name="Noel B."/>
            <person name="Jubin C."/>
            <person name="Porcel B.M."/>
            <person name="Segurens B."/>
            <person name="Daubin V."/>
            <person name="Anthouard V."/>
            <person name="Aiach N."/>
            <person name="Arnaiz O."/>
            <person name="Billaut A."/>
            <person name="Beisson J."/>
            <person name="Blanc I."/>
            <person name="Bouhouche K."/>
            <person name="Camara F."/>
            <person name="Duharcourt S."/>
            <person name="Guigo R."/>
            <person name="Gogendeau D."/>
            <person name="Katinka M."/>
            <person name="Keller A.-M."/>
            <person name="Kissmehl R."/>
            <person name="Klotz C."/>
            <person name="Koll F."/>
            <person name="Le Moue A."/>
            <person name="Lepere C."/>
            <person name="Malinsky S."/>
            <person name="Nowacki M."/>
            <person name="Nowak J.K."/>
            <person name="Plattner H."/>
            <person name="Poulain J."/>
            <person name="Ruiz F."/>
            <person name="Serrano V."/>
            <person name="Zagulski M."/>
            <person name="Dessen P."/>
            <person name="Betermier M."/>
            <person name="Weissenbach J."/>
            <person name="Scarpelli C."/>
            <person name="Schachter V."/>
            <person name="Sperling L."/>
            <person name="Meyer E."/>
            <person name="Cohen J."/>
            <person name="Wincker P."/>
        </authorList>
    </citation>
    <scope>NUCLEOTIDE SEQUENCE [LARGE SCALE GENOMIC DNA]</scope>
    <source>
        <strain evidence="2 3">Stock d4-2</strain>
    </source>
</reference>
<dbReference type="eggNOG" id="KOG0092">
    <property type="taxonomic scope" value="Eukaryota"/>
</dbReference>
<dbReference type="NCBIfam" id="TIGR00231">
    <property type="entry name" value="small_GTP"/>
    <property type="match status" value="1"/>
</dbReference>
<dbReference type="GO" id="GO:0005525">
    <property type="term" value="F:GTP binding"/>
    <property type="evidence" value="ECO:0007669"/>
    <property type="project" value="InterPro"/>
</dbReference>
<dbReference type="RefSeq" id="XP_001454959.1">
    <property type="nucleotide sequence ID" value="XM_001454922.1"/>
</dbReference>
<name>A0DWZ5_PARTE</name>
<keyword evidence="1" id="KW-0547">Nucleotide-binding</keyword>
<dbReference type="SMART" id="SM00174">
    <property type="entry name" value="RHO"/>
    <property type="match status" value="1"/>
</dbReference>
<dbReference type="InterPro" id="IPR027417">
    <property type="entry name" value="P-loop_NTPase"/>
</dbReference>
<dbReference type="PROSITE" id="PS51420">
    <property type="entry name" value="RHO"/>
    <property type="match status" value="1"/>
</dbReference>
<dbReference type="PRINTS" id="PR00449">
    <property type="entry name" value="RASTRNSFRMNG"/>
</dbReference>
<dbReference type="GeneID" id="5040755"/>
<proteinExistence type="predicted"/>
<dbReference type="PROSITE" id="PS51419">
    <property type="entry name" value="RAB"/>
    <property type="match status" value="1"/>
</dbReference>
<dbReference type="Gene3D" id="3.40.50.300">
    <property type="entry name" value="P-loop containing nucleotide triphosphate hydrolases"/>
    <property type="match status" value="1"/>
</dbReference>
<dbReference type="GO" id="GO:0006897">
    <property type="term" value="P:endocytosis"/>
    <property type="evidence" value="ECO:0000318"/>
    <property type="project" value="GO_Central"/>
</dbReference>
<dbReference type="AlphaFoldDB" id="A0DWZ5"/>
<keyword evidence="3" id="KW-1185">Reference proteome</keyword>
<dbReference type="EMBL" id="CT868629">
    <property type="protein sequence ID" value="CAK87562.1"/>
    <property type="molecule type" value="Genomic_DNA"/>
</dbReference>
<evidence type="ECO:0000313" key="2">
    <source>
        <dbReference type="EMBL" id="CAK87562.1"/>
    </source>
</evidence>
<protein>
    <submittedName>
        <fullName evidence="2">Uncharacterized protein</fullName>
    </submittedName>
</protein>
<dbReference type="FunFam" id="3.40.50.300:FF:001457">
    <property type="entry name" value="Ras-related protein Rab-5B"/>
    <property type="match status" value="1"/>
</dbReference>
<evidence type="ECO:0000313" key="3">
    <source>
        <dbReference type="Proteomes" id="UP000000600"/>
    </source>
</evidence>
<dbReference type="GO" id="GO:0012505">
    <property type="term" value="C:endomembrane system"/>
    <property type="evidence" value="ECO:0000318"/>
    <property type="project" value="GO_Central"/>
</dbReference>
<dbReference type="STRING" id="5888.A0DWZ5"/>
<dbReference type="Proteomes" id="UP000000600">
    <property type="component" value="Unassembled WGS sequence"/>
</dbReference>
<dbReference type="InterPro" id="IPR005225">
    <property type="entry name" value="Small_GTP-bd"/>
</dbReference>
<dbReference type="SMART" id="SM00175">
    <property type="entry name" value="RAB"/>
    <property type="match status" value="1"/>
</dbReference>
<dbReference type="HOGENOM" id="CLU_041217_10_2_1"/>
<dbReference type="PANTHER" id="PTHR47978">
    <property type="match status" value="1"/>
</dbReference>